<keyword evidence="3" id="KW-1185">Reference proteome</keyword>
<organism evidence="2 3">
    <name type="scientific">Ornithinibacillus xuwenensis</name>
    <dbReference type="NCBI Taxonomy" id="3144668"/>
    <lineage>
        <taxon>Bacteria</taxon>
        <taxon>Bacillati</taxon>
        <taxon>Bacillota</taxon>
        <taxon>Bacilli</taxon>
        <taxon>Bacillales</taxon>
        <taxon>Bacillaceae</taxon>
        <taxon>Ornithinibacillus</taxon>
    </lineage>
</organism>
<keyword evidence="1" id="KW-0472">Membrane</keyword>
<dbReference type="RefSeq" id="WP_345823750.1">
    <property type="nucleotide sequence ID" value="NZ_JBDIML010000001.1"/>
</dbReference>
<reference evidence="2 3" key="1">
    <citation type="submission" date="2024-05" db="EMBL/GenBank/DDBJ databases">
        <authorList>
            <person name="Haq I."/>
            <person name="Ullah Z."/>
            <person name="Ahmad R."/>
            <person name="Li M."/>
            <person name="Tong Y."/>
        </authorList>
    </citation>
    <scope>NUCLEOTIDE SEQUENCE [LARGE SCALE GENOMIC DNA]</scope>
    <source>
        <strain evidence="2 3">16A2E</strain>
    </source>
</reference>
<name>A0ABU9XDF9_9BACI</name>
<proteinExistence type="predicted"/>
<gene>
    <name evidence="2" type="ORF">ABC228_03790</name>
</gene>
<protein>
    <submittedName>
        <fullName evidence="2">Uncharacterized protein</fullName>
    </submittedName>
</protein>
<comment type="caution">
    <text evidence="2">The sequence shown here is derived from an EMBL/GenBank/DDBJ whole genome shotgun (WGS) entry which is preliminary data.</text>
</comment>
<keyword evidence="1" id="KW-1133">Transmembrane helix</keyword>
<dbReference type="EMBL" id="JBDIML010000001">
    <property type="protein sequence ID" value="MEN2766297.1"/>
    <property type="molecule type" value="Genomic_DNA"/>
</dbReference>
<evidence type="ECO:0000256" key="1">
    <source>
        <dbReference type="SAM" id="Phobius"/>
    </source>
</evidence>
<dbReference type="Proteomes" id="UP001444625">
    <property type="component" value="Unassembled WGS sequence"/>
</dbReference>
<evidence type="ECO:0000313" key="2">
    <source>
        <dbReference type="EMBL" id="MEN2766297.1"/>
    </source>
</evidence>
<keyword evidence="1" id="KW-0812">Transmembrane</keyword>
<accession>A0ABU9XDF9</accession>
<sequence length="65" mass="7685">MQVWMLILINFGILLIVAITFDYIAKKKKRYFDPEQGIKSTSQSEQIYKEQHLKQTINDINDPNL</sequence>
<feature type="transmembrane region" description="Helical" evidence="1">
    <location>
        <begin position="6"/>
        <end position="25"/>
    </location>
</feature>
<evidence type="ECO:0000313" key="3">
    <source>
        <dbReference type="Proteomes" id="UP001444625"/>
    </source>
</evidence>